<comment type="subcellular location">
    <subcellularLocation>
        <location evidence="1">Cell inner membrane</location>
    </subcellularLocation>
</comment>
<evidence type="ECO:0000256" key="3">
    <source>
        <dbReference type="ARBA" id="ARBA00022519"/>
    </source>
</evidence>
<gene>
    <name evidence="8" type="primary">htrB_15</name>
    <name evidence="8" type="ORF">GALL_367250</name>
</gene>
<evidence type="ECO:0000256" key="2">
    <source>
        <dbReference type="ARBA" id="ARBA00022475"/>
    </source>
</evidence>
<keyword evidence="4 8" id="KW-0808">Transferase</keyword>
<keyword evidence="6 8" id="KW-0012">Acyltransferase</keyword>
<dbReference type="EMBL" id="MLJW01000916">
    <property type="protein sequence ID" value="OIQ81508.1"/>
    <property type="molecule type" value="Genomic_DNA"/>
</dbReference>
<evidence type="ECO:0000256" key="7">
    <source>
        <dbReference type="SAM" id="Phobius"/>
    </source>
</evidence>
<dbReference type="Pfam" id="PF03279">
    <property type="entry name" value="Lip_A_acyltrans"/>
    <property type="match status" value="1"/>
</dbReference>
<dbReference type="GO" id="GO:0016746">
    <property type="term" value="F:acyltransferase activity"/>
    <property type="evidence" value="ECO:0007669"/>
    <property type="project" value="UniProtKB-KW"/>
</dbReference>
<organism evidence="8">
    <name type="scientific">mine drainage metagenome</name>
    <dbReference type="NCBI Taxonomy" id="410659"/>
    <lineage>
        <taxon>unclassified sequences</taxon>
        <taxon>metagenomes</taxon>
        <taxon>ecological metagenomes</taxon>
    </lineage>
</organism>
<sequence length="319" mass="35950">MNAKADNTAPPPQEQPATREAAFGARLALGALWLLHFLPYGAIGRIGTAVGLVLWPLARRRRAIALRNLELCFPQWTEAERKRVAKAHFVCVSRAFLDRVVLWWASPQRLARVLHLEGAVEEALHGKGSALLLGLHFEGMDAAWTALTLAARRPLSGMYTPQKSKALDRWVLDGRSRFHTERIVSRRDGASGMLRALRRGTPFYTLPDMDFGERHSRFIPFFGVPAATLDAVPRLAASSKARVYPVVARMLPGYAGYAITVYPVWDDFPRMTGGTLADLDADLLRMNRFIEQRVLEMPEQYHWVHKRFKTRPPGEPSLY</sequence>
<reference evidence="8" key="1">
    <citation type="submission" date="2016-10" db="EMBL/GenBank/DDBJ databases">
        <title>Sequence of Gallionella enrichment culture.</title>
        <authorList>
            <person name="Poehlein A."/>
            <person name="Muehling M."/>
            <person name="Daniel R."/>
        </authorList>
    </citation>
    <scope>NUCLEOTIDE SEQUENCE</scope>
</reference>
<dbReference type="EC" id="2.3.1.-" evidence="8"/>
<evidence type="ECO:0000256" key="4">
    <source>
        <dbReference type="ARBA" id="ARBA00022679"/>
    </source>
</evidence>
<accession>A0A1J5QNI1</accession>
<dbReference type="AlphaFoldDB" id="A0A1J5QNI1"/>
<dbReference type="PANTHER" id="PTHR30606:SF9">
    <property type="entry name" value="LIPID A BIOSYNTHESIS LAUROYLTRANSFERASE"/>
    <property type="match status" value="1"/>
</dbReference>
<feature type="transmembrane region" description="Helical" evidence="7">
    <location>
        <begin position="37"/>
        <end position="58"/>
    </location>
</feature>
<dbReference type="PANTHER" id="PTHR30606">
    <property type="entry name" value="LIPID A BIOSYNTHESIS LAUROYL ACYLTRANSFERASE"/>
    <property type="match status" value="1"/>
</dbReference>
<keyword evidence="3" id="KW-0997">Cell inner membrane</keyword>
<dbReference type="InterPro" id="IPR004960">
    <property type="entry name" value="LipA_acyltrans"/>
</dbReference>
<dbReference type="GO" id="GO:0005886">
    <property type="term" value="C:plasma membrane"/>
    <property type="evidence" value="ECO:0007669"/>
    <property type="project" value="UniProtKB-SubCell"/>
</dbReference>
<evidence type="ECO:0000256" key="5">
    <source>
        <dbReference type="ARBA" id="ARBA00023136"/>
    </source>
</evidence>
<evidence type="ECO:0000256" key="1">
    <source>
        <dbReference type="ARBA" id="ARBA00004533"/>
    </source>
</evidence>
<dbReference type="PIRSF" id="PIRSF026649">
    <property type="entry name" value="MsbB"/>
    <property type="match status" value="1"/>
</dbReference>
<keyword evidence="7" id="KW-1133">Transmembrane helix</keyword>
<protein>
    <submittedName>
        <fullName evidence="8">Lipid A biosynthesis lauroyl acyltransferase</fullName>
        <ecNumber evidence="8">2.3.1.-</ecNumber>
    </submittedName>
</protein>
<keyword evidence="5 7" id="KW-0472">Membrane</keyword>
<name>A0A1J5QNI1_9ZZZZ</name>
<evidence type="ECO:0000313" key="8">
    <source>
        <dbReference type="EMBL" id="OIQ81508.1"/>
    </source>
</evidence>
<dbReference type="GO" id="GO:0008610">
    <property type="term" value="P:lipid biosynthetic process"/>
    <property type="evidence" value="ECO:0007669"/>
    <property type="project" value="UniProtKB-ARBA"/>
</dbReference>
<dbReference type="GO" id="GO:1901137">
    <property type="term" value="P:carbohydrate derivative biosynthetic process"/>
    <property type="evidence" value="ECO:0007669"/>
    <property type="project" value="UniProtKB-ARBA"/>
</dbReference>
<dbReference type="CDD" id="cd07984">
    <property type="entry name" value="LPLAT_LABLAT-like"/>
    <property type="match status" value="1"/>
</dbReference>
<evidence type="ECO:0000256" key="6">
    <source>
        <dbReference type="ARBA" id="ARBA00023315"/>
    </source>
</evidence>
<keyword evidence="2" id="KW-1003">Cell membrane</keyword>
<proteinExistence type="predicted"/>
<comment type="caution">
    <text evidence="8">The sequence shown here is derived from an EMBL/GenBank/DDBJ whole genome shotgun (WGS) entry which is preliminary data.</text>
</comment>
<keyword evidence="7" id="KW-0812">Transmembrane</keyword>